<sequence>MLAQFVLFDGFDPLDVIGPFEVFSAAKEFTDLVSVELVAADGPGEVRSGIPGVSLTAAAGLDPERADLIVVPGATGRMVPRGEDDLTDAEREATIPAILGRALTTGLPGLLAKALAKPGTIVATVCGGSLILSMAGLIDGRNAVTHHQGLDVLGAGGVNVIRARVVDDGDLVTAGGVTSGLDLGLYLLEREVGAKVALAVEELFEHERRGVAWRDHGPAPVNT</sequence>
<dbReference type="EMBL" id="QMEY01000046">
    <property type="protein sequence ID" value="RBQ13806.1"/>
    <property type="molecule type" value="Genomic_DNA"/>
</dbReference>
<dbReference type="PANTHER" id="PTHR43130:SF2">
    <property type="entry name" value="DJ-1_PFPI DOMAIN-CONTAINING PROTEIN"/>
    <property type="match status" value="1"/>
</dbReference>
<gene>
    <name evidence="2" type="ORF">DP939_44020</name>
</gene>
<dbReference type="InterPro" id="IPR029062">
    <property type="entry name" value="Class_I_gatase-like"/>
</dbReference>
<keyword evidence="3" id="KW-1185">Reference proteome</keyword>
<protein>
    <submittedName>
        <fullName evidence="2">DJ-1/PfpI family protein</fullName>
    </submittedName>
</protein>
<dbReference type="GO" id="GO:0006355">
    <property type="term" value="P:regulation of DNA-templated transcription"/>
    <property type="evidence" value="ECO:0007669"/>
    <property type="project" value="TreeGrafter"/>
</dbReference>
<dbReference type="Gene3D" id="3.40.50.880">
    <property type="match status" value="1"/>
</dbReference>
<dbReference type="Proteomes" id="UP000253303">
    <property type="component" value="Unassembled WGS sequence"/>
</dbReference>
<reference evidence="2 3" key="1">
    <citation type="submission" date="2018-06" db="EMBL/GenBank/DDBJ databases">
        <title>Sphaerisporangium craniellae sp. nov., isolated from a marine sponge in the South China Sea.</title>
        <authorList>
            <person name="Li L."/>
        </authorList>
    </citation>
    <scope>NUCLEOTIDE SEQUENCE [LARGE SCALE GENOMIC DNA]</scope>
    <source>
        <strain evidence="2 3">LHW63015</strain>
    </source>
</reference>
<accession>A0A366LIU2</accession>
<dbReference type="SUPFAM" id="SSF52317">
    <property type="entry name" value="Class I glutamine amidotransferase-like"/>
    <property type="match status" value="1"/>
</dbReference>
<dbReference type="PANTHER" id="PTHR43130">
    <property type="entry name" value="ARAC-FAMILY TRANSCRIPTIONAL REGULATOR"/>
    <property type="match status" value="1"/>
</dbReference>
<feature type="domain" description="DJ-1/PfpI" evidence="1">
    <location>
        <begin position="111"/>
        <end position="189"/>
    </location>
</feature>
<name>A0A366LIU2_9ACTN</name>
<dbReference type="RefSeq" id="WP_113986792.1">
    <property type="nucleotide sequence ID" value="NZ_QMEY01000046.1"/>
</dbReference>
<organism evidence="2 3">
    <name type="scientific">Spongiactinospora rosea</name>
    <dbReference type="NCBI Taxonomy" id="2248750"/>
    <lineage>
        <taxon>Bacteria</taxon>
        <taxon>Bacillati</taxon>
        <taxon>Actinomycetota</taxon>
        <taxon>Actinomycetes</taxon>
        <taxon>Streptosporangiales</taxon>
        <taxon>Streptosporangiaceae</taxon>
        <taxon>Spongiactinospora</taxon>
    </lineage>
</organism>
<dbReference type="OrthoDB" id="4265717at2"/>
<evidence type="ECO:0000313" key="2">
    <source>
        <dbReference type="EMBL" id="RBQ13806.1"/>
    </source>
</evidence>
<dbReference type="InterPro" id="IPR052158">
    <property type="entry name" value="INH-QAR"/>
</dbReference>
<dbReference type="CDD" id="cd03139">
    <property type="entry name" value="GATase1_PfpI_2"/>
    <property type="match status" value="1"/>
</dbReference>
<dbReference type="Pfam" id="PF01965">
    <property type="entry name" value="DJ-1_PfpI"/>
    <property type="match status" value="1"/>
</dbReference>
<comment type="caution">
    <text evidence="2">The sequence shown here is derived from an EMBL/GenBank/DDBJ whole genome shotgun (WGS) entry which is preliminary data.</text>
</comment>
<dbReference type="AlphaFoldDB" id="A0A366LIU2"/>
<dbReference type="InterPro" id="IPR002818">
    <property type="entry name" value="DJ-1/PfpI"/>
</dbReference>
<proteinExistence type="predicted"/>
<evidence type="ECO:0000259" key="1">
    <source>
        <dbReference type="Pfam" id="PF01965"/>
    </source>
</evidence>
<evidence type="ECO:0000313" key="3">
    <source>
        <dbReference type="Proteomes" id="UP000253303"/>
    </source>
</evidence>